<feature type="domain" description="Transposase IS200-like" evidence="1">
    <location>
        <begin position="21"/>
        <end position="180"/>
    </location>
</feature>
<evidence type="ECO:0000259" key="1">
    <source>
        <dbReference type="SMART" id="SM01321"/>
    </source>
</evidence>
<accession>A0A1F5RCS8</accession>
<comment type="caution">
    <text evidence="2">The sequence shown here is derived from an EMBL/GenBank/DDBJ whole genome shotgun (WGS) entry which is preliminary data.</text>
</comment>
<dbReference type="SMART" id="SM01321">
    <property type="entry name" value="Y1_Tnp"/>
    <property type="match status" value="1"/>
</dbReference>
<dbReference type="EMBL" id="MFFM01000034">
    <property type="protein sequence ID" value="OGF12224.1"/>
    <property type="molecule type" value="Genomic_DNA"/>
</dbReference>
<dbReference type="Gene3D" id="3.30.70.1290">
    <property type="entry name" value="Transposase IS200-like"/>
    <property type="match status" value="1"/>
</dbReference>
<protein>
    <recommendedName>
        <fullName evidence="1">Transposase IS200-like domain-containing protein</fullName>
    </recommendedName>
</protein>
<dbReference type="PANTHER" id="PTHR36966">
    <property type="entry name" value="REP-ASSOCIATED TYROSINE TRANSPOSASE"/>
    <property type="match status" value="1"/>
</dbReference>
<dbReference type="Proteomes" id="UP000177230">
    <property type="component" value="Unassembled WGS sequence"/>
</dbReference>
<evidence type="ECO:0000313" key="2">
    <source>
        <dbReference type="EMBL" id="OGF12224.1"/>
    </source>
</evidence>
<gene>
    <name evidence="2" type="ORF">A2024_04365</name>
</gene>
<proteinExistence type="predicted"/>
<name>A0A1F5RCS8_9BACT</name>
<dbReference type="GO" id="GO:0006313">
    <property type="term" value="P:DNA transposition"/>
    <property type="evidence" value="ECO:0007669"/>
    <property type="project" value="InterPro"/>
</dbReference>
<reference evidence="2 3" key="1">
    <citation type="journal article" date="2016" name="Nat. Commun.">
        <title>Thousands of microbial genomes shed light on interconnected biogeochemical processes in an aquifer system.</title>
        <authorList>
            <person name="Anantharaman K."/>
            <person name="Brown C.T."/>
            <person name="Hug L.A."/>
            <person name="Sharon I."/>
            <person name="Castelle C.J."/>
            <person name="Probst A.J."/>
            <person name="Thomas B.C."/>
            <person name="Singh A."/>
            <person name="Wilkins M.J."/>
            <person name="Karaoz U."/>
            <person name="Brodie E.L."/>
            <person name="Williams K.H."/>
            <person name="Hubbard S.S."/>
            <person name="Banfield J.F."/>
        </authorList>
    </citation>
    <scope>NUCLEOTIDE SEQUENCE [LARGE SCALE GENOMIC DNA]</scope>
</reference>
<organism evidence="2 3">
    <name type="scientific">Candidatus Edwardsbacteria bacterium GWF2_54_11</name>
    <dbReference type="NCBI Taxonomy" id="1817851"/>
    <lineage>
        <taxon>Bacteria</taxon>
        <taxon>Candidatus Edwardsiibacteriota</taxon>
    </lineage>
</organism>
<dbReference type="InterPro" id="IPR052715">
    <property type="entry name" value="RAYT_transposase"/>
</dbReference>
<evidence type="ECO:0000313" key="3">
    <source>
        <dbReference type="Proteomes" id="UP000177230"/>
    </source>
</evidence>
<dbReference type="GO" id="GO:0043565">
    <property type="term" value="F:sequence-specific DNA binding"/>
    <property type="evidence" value="ECO:0007669"/>
    <property type="project" value="TreeGrafter"/>
</dbReference>
<sequence length="195" mass="22714">MSANGKKYHRRSIRLPEYDYGQEGAYYVTICAQDRKCIFGQIKNGRMQLNEWGSMVHSFWERLPEHYCGLVLDSFVIMPNHVHFIIIIANDVVPRGRGEVTSPLGDGDNNLVMGEVTSPLRDSAKHTLGQVLAFYKYQTTKAINLANSTPGRKIWQRNYFEHIIRNERSYNEIRKYIIENPRYWAADDENPERKS</sequence>
<dbReference type="GO" id="GO:0004803">
    <property type="term" value="F:transposase activity"/>
    <property type="evidence" value="ECO:0007669"/>
    <property type="project" value="InterPro"/>
</dbReference>
<dbReference type="AlphaFoldDB" id="A0A1F5RCS8"/>
<dbReference type="PANTHER" id="PTHR36966:SF1">
    <property type="entry name" value="REP-ASSOCIATED TYROSINE TRANSPOSASE"/>
    <property type="match status" value="1"/>
</dbReference>
<dbReference type="InterPro" id="IPR036515">
    <property type="entry name" value="Transposase_17_sf"/>
</dbReference>
<dbReference type="InterPro" id="IPR002686">
    <property type="entry name" value="Transposase_17"/>
</dbReference>
<dbReference type="SUPFAM" id="SSF143422">
    <property type="entry name" value="Transposase IS200-like"/>
    <property type="match status" value="1"/>
</dbReference>